<dbReference type="EMBL" id="AZHE01000004">
    <property type="protein sequence ID" value="KHN99750.1"/>
    <property type="molecule type" value="Genomic_DNA"/>
</dbReference>
<protein>
    <submittedName>
        <fullName evidence="3">Methyltransferase type 11</fullName>
    </submittedName>
</protein>
<dbReference type="InterPro" id="IPR013216">
    <property type="entry name" value="Methyltransf_11"/>
</dbReference>
<dbReference type="HOGENOM" id="CLU_049749_2_1_1"/>
<organism evidence="3 4">
    <name type="scientific">Metarhizium album (strain ARSEF 1941)</name>
    <dbReference type="NCBI Taxonomy" id="1081103"/>
    <lineage>
        <taxon>Eukaryota</taxon>
        <taxon>Fungi</taxon>
        <taxon>Dikarya</taxon>
        <taxon>Ascomycota</taxon>
        <taxon>Pezizomycotina</taxon>
        <taxon>Sordariomycetes</taxon>
        <taxon>Hypocreomycetidae</taxon>
        <taxon>Hypocreales</taxon>
        <taxon>Clavicipitaceae</taxon>
        <taxon>Metarhizium</taxon>
    </lineage>
</organism>
<gene>
    <name evidence="3" type="ORF">MAM_02603</name>
</gene>
<accession>A0A0B2X388</accession>
<dbReference type="GO" id="GO:0032259">
    <property type="term" value="P:methylation"/>
    <property type="evidence" value="ECO:0007669"/>
    <property type="project" value="UniProtKB-KW"/>
</dbReference>
<dbReference type="STRING" id="1081103.A0A0B2X388"/>
<evidence type="ECO:0000256" key="1">
    <source>
        <dbReference type="ARBA" id="ARBA00038158"/>
    </source>
</evidence>
<feature type="domain" description="Methyltransferase type 11" evidence="2">
    <location>
        <begin position="61"/>
        <end position="165"/>
    </location>
</feature>
<dbReference type="AlphaFoldDB" id="A0A0B2X388"/>
<dbReference type="SUPFAM" id="SSF53335">
    <property type="entry name" value="S-adenosyl-L-methionine-dependent methyltransferases"/>
    <property type="match status" value="1"/>
</dbReference>
<dbReference type="InterPro" id="IPR029063">
    <property type="entry name" value="SAM-dependent_MTases_sf"/>
</dbReference>
<name>A0A0B2X388_METAS</name>
<dbReference type="PANTHER" id="PTHR43591:SF110">
    <property type="entry name" value="RHODANESE DOMAIN-CONTAINING PROTEIN"/>
    <property type="match status" value="1"/>
</dbReference>
<dbReference type="OrthoDB" id="6329284at2759"/>
<evidence type="ECO:0000259" key="2">
    <source>
        <dbReference type="Pfam" id="PF08241"/>
    </source>
</evidence>
<dbReference type="GeneID" id="63737058"/>
<keyword evidence="3" id="KW-0489">Methyltransferase</keyword>
<keyword evidence="4" id="KW-1185">Reference proteome</keyword>
<evidence type="ECO:0000313" key="4">
    <source>
        <dbReference type="Proteomes" id="UP000030816"/>
    </source>
</evidence>
<dbReference type="PANTHER" id="PTHR43591">
    <property type="entry name" value="METHYLTRANSFERASE"/>
    <property type="match status" value="1"/>
</dbReference>
<comment type="similarity">
    <text evidence="1">Belongs to the methyltransferase superfamily. LaeA methyltransferase family.</text>
</comment>
<dbReference type="Gene3D" id="3.40.50.150">
    <property type="entry name" value="Vaccinia Virus protein VP39"/>
    <property type="match status" value="1"/>
</dbReference>
<dbReference type="RefSeq" id="XP_040680816.1">
    <property type="nucleotide sequence ID" value="XM_040821402.1"/>
</dbReference>
<dbReference type="CDD" id="cd02440">
    <property type="entry name" value="AdoMet_MTases"/>
    <property type="match status" value="1"/>
</dbReference>
<proteinExistence type="inferred from homology"/>
<dbReference type="Proteomes" id="UP000030816">
    <property type="component" value="Unassembled WGS sequence"/>
</dbReference>
<dbReference type="Pfam" id="PF08241">
    <property type="entry name" value="Methyltransf_11"/>
    <property type="match status" value="1"/>
</dbReference>
<comment type="caution">
    <text evidence="3">The sequence shown here is derived from an EMBL/GenBank/DDBJ whole genome shotgun (WGS) entry which is preliminary data.</text>
</comment>
<evidence type="ECO:0000313" key="3">
    <source>
        <dbReference type="EMBL" id="KHN99750.1"/>
    </source>
</evidence>
<reference evidence="3 4" key="1">
    <citation type="journal article" date="2014" name="Proc. Natl. Acad. Sci. U.S.A.">
        <title>Trajectory and genomic determinants of fungal-pathogen speciation and host adaptation.</title>
        <authorList>
            <person name="Hu X."/>
            <person name="Xiao G."/>
            <person name="Zheng P."/>
            <person name="Shang Y."/>
            <person name="Su Y."/>
            <person name="Zhang X."/>
            <person name="Liu X."/>
            <person name="Zhan S."/>
            <person name="St Leger R.J."/>
            <person name="Wang C."/>
        </authorList>
    </citation>
    <scope>NUCLEOTIDE SEQUENCE [LARGE SCALE GENOMIC DNA]</scope>
    <source>
        <strain evidence="3 4">ARSEF 1941</strain>
    </source>
</reference>
<sequence length="282" mass="30987">MAAESSESSDNPSQRGIHASWNDNAEWWDAAMGRHGNKYWRQLQEPSLERLVPVAPGCRSLDLATGNGLVARWLASKGASVVASDGSPDMVRRAARRSSPAEAERISYQTLDLTLPAALDGFVGSEAAAGGFDVVTCNMALMDISDLAPLADALPRLLKTGGIFFATLLHPVFFTSGATRFVHVVTDEATGEYYNVRGKIVREYRRKAPWRGVAANGQPAFQLYFHRPLDVLLGTFFRAGLVMDNMEELYFDDSDAVQDRPESSANFTQIPALMALRFRKIQ</sequence>
<dbReference type="GO" id="GO:0008757">
    <property type="term" value="F:S-adenosylmethionine-dependent methyltransferase activity"/>
    <property type="evidence" value="ECO:0007669"/>
    <property type="project" value="InterPro"/>
</dbReference>
<keyword evidence="3" id="KW-0808">Transferase</keyword>